<keyword evidence="6" id="KW-0418">Kinase</keyword>
<gene>
    <name evidence="9" type="ORF">J5474_13070</name>
</gene>
<dbReference type="Gene3D" id="3.30.450.20">
    <property type="entry name" value="PAS domain"/>
    <property type="match status" value="1"/>
</dbReference>
<keyword evidence="3" id="KW-0597">Phosphoprotein</keyword>
<proteinExistence type="predicted"/>
<reference evidence="9" key="1">
    <citation type="submission" date="2021-03" db="EMBL/GenBank/DDBJ databases">
        <title>Sagittula salina sp. nov. strain M10.9X isolated from the marine waste.</title>
        <authorList>
            <person name="Satari L."/>
            <person name="Molina-Menor E."/>
            <person name="Vidal-Verdu A."/>
            <person name="Pascual J."/>
            <person name="Pereto J."/>
            <person name="Porcar M."/>
        </authorList>
    </citation>
    <scope>NUCLEOTIDE SEQUENCE</scope>
    <source>
        <strain evidence="9">M10.9X</strain>
    </source>
</reference>
<evidence type="ECO:0000256" key="6">
    <source>
        <dbReference type="ARBA" id="ARBA00022777"/>
    </source>
</evidence>
<evidence type="ECO:0000256" key="4">
    <source>
        <dbReference type="ARBA" id="ARBA00022679"/>
    </source>
</evidence>
<evidence type="ECO:0000259" key="8">
    <source>
        <dbReference type="SMART" id="SM00911"/>
    </source>
</evidence>
<dbReference type="InterPro" id="IPR035965">
    <property type="entry name" value="PAS-like_dom_sf"/>
</dbReference>
<keyword evidence="4" id="KW-0808">Transferase</keyword>
<evidence type="ECO:0000313" key="9">
    <source>
        <dbReference type="EMBL" id="MBP0483417.1"/>
    </source>
</evidence>
<dbReference type="InterPro" id="IPR013656">
    <property type="entry name" value="PAS_4"/>
</dbReference>
<organism evidence="9 10">
    <name type="scientific">Sagittula salina</name>
    <dbReference type="NCBI Taxonomy" id="2820268"/>
    <lineage>
        <taxon>Bacteria</taxon>
        <taxon>Pseudomonadati</taxon>
        <taxon>Pseudomonadota</taxon>
        <taxon>Alphaproteobacteria</taxon>
        <taxon>Rhodobacterales</taxon>
        <taxon>Roseobacteraceae</taxon>
        <taxon>Sagittula</taxon>
    </lineage>
</organism>
<dbReference type="EMBL" id="JAGISH010000007">
    <property type="protein sequence ID" value="MBP0483417.1"/>
    <property type="molecule type" value="Genomic_DNA"/>
</dbReference>
<keyword evidence="10" id="KW-1185">Reference proteome</keyword>
<dbReference type="Gene3D" id="3.30.565.10">
    <property type="entry name" value="Histidine kinase-like ATPase, C-terminal domain"/>
    <property type="match status" value="1"/>
</dbReference>
<dbReference type="Pfam" id="PF08448">
    <property type="entry name" value="PAS_4"/>
    <property type="match status" value="1"/>
</dbReference>
<dbReference type="EC" id="2.7.13.3" evidence="2"/>
<dbReference type="Proteomes" id="UP000675940">
    <property type="component" value="Unassembled WGS sequence"/>
</dbReference>
<evidence type="ECO:0000256" key="3">
    <source>
        <dbReference type="ARBA" id="ARBA00022553"/>
    </source>
</evidence>
<comment type="caution">
    <text evidence="9">The sequence shown here is derived from an EMBL/GenBank/DDBJ whole genome shotgun (WGS) entry which is preliminary data.</text>
</comment>
<evidence type="ECO:0000256" key="1">
    <source>
        <dbReference type="ARBA" id="ARBA00000085"/>
    </source>
</evidence>
<dbReference type="PANTHER" id="PTHR41523">
    <property type="entry name" value="TWO-COMPONENT SYSTEM SENSOR PROTEIN"/>
    <property type="match status" value="1"/>
</dbReference>
<dbReference type="InterPro" id="IPR011102">
    <property type="entry name" value="Sig_transdc_His_kinase_HWE"/>
</dbReference>
<evidence type="ECO:0000256" key="5">
    <source>
        <dbReference type="ARBA" id="ARBA00022741"/>
    </source>
</evidence>
<accession>A0A940MSX5</accession>
<evidence type="ECO:0000256" key="2">
    <source>
        <dbReference type="ARBA" id="ARBA00012438"/>
    </source>
</evidence>
<dbReference type="InterPro" id="IPR036890">
    <property type="entry name" value="HATPase_C_sf"/>
</dbReference>
<protein>
    <recommendedName>
        <fullName evidence="2">histidine kinase</fullName>
        <ecNumber evidence="2">2.7.13.3</ecNumber>
    </recommendedName>
</protein>
<keyword evidence="7" id="KW-0067">ATP-binding</keyword>
<keyword evidence="5" id="KW-0547">Nucleotide-binding</keyword>
<feature type="domain" description="Signal transduction histidine kinase HWE region" evidence="8">
    <location>
        <begin position="149"/>
        <end position="228"/>
    </location>
</feature>
<sequence>MHDTANPTGPTGSIDGGIGDVFDSLDTAACIIERLQDRSDGLRDYRYIAMNPAMCILFGVDDLTGQTIRDNFPDEVEDWYDSYDRVLATGIPMRFERATEPQDKILEMAITRLPNADRLLIVMQNITHRHRDAQALQAEVDRQRLLSRELNHRVKNLFSMILAITSQSLRKLTDQGPVQALLGRLRTMSAANDILLRRDWQAAHVLDIARTVAGEVGAGERLDLNGPDILIDAQPALSLTMFLHELGTNALKYGALSTQSGRVDLSWVQEDGRMDLRWIETGGPAATAPTRRGFGSQLVSMGICPDCSVEVDYAETGLRVHLSAALSELRRQD</sequence>
<comment type="catalytic activity">
    <reaction evidence="1">
        <text>ATP + protein L-histidine = ADP + protein N-phospho-L-histidine.</text>
        <dbReference type="EC" id="2.7.13.3"/>
    </reaction>
</comment>
<dbReference type="AlphaFoldDB" id="A0A940MSX5"/>
<dbReference type="GO" id="GO:0004673">
    <property type="term" value="F:protein histidine kinase activity"/>
    <property type="evidence" value="ECO:0007669"/>
    <property type="project" value="UniProtKB-EC"/>
</dbReference>
<evidence type="ECO:0000313" key="10">
    <source>
        <dbReference type="Proteomes" id="UP000675940"/>
    </source>
</evidence>
<dbReference type="SMART" id="SM00911">
    <property type="entry name" value="HWE_HK"/>
    <property type="match status" value="1"/>
</dbReference>
<dbReference type="PANTHER" id="PTHR41523:SF7">
    <property type="entry name" value="HISTIDINE KINASE"/>
    <property type="match status" value="1"/>
</dbReference>
<name>A0A940MSX5_9RHOB</name>
<evidence type="ECO:0000256" key="7">
    <source>
        <dbReference type="ARBA" id="ARBA00022840"/>
    </source>
</evidence>
<dbReference type="SUPFAM" id="SSF55785">
    <property type="entry name" value="PYP-like sensor domain (PAS domain)"/>
    <property type="match status" value="1"/>
</dbReference>
<dbReference type="Pfam" id="PF07536">
    <property type="entry name" value="HWE_HK"/>
    <property type="match status" value="1"/>
</dbReference>
<dbReference type="RefSeq" id="WP_209361365.1">
    <property type="nucleotide sequence ID" value="NZ_JAGISH010000007.1"/>
</dbReference>
<dbReference type="GO" id="GO:0005524">
    <property type="term" value="F:ATP binding"/>
    <property type="evidence" value="ECO:0007669"/>
    <property type="project" value="UniProtKB-KW"/>
</dbReference>